<dbReference type="EMBL" id="CCSB01000005">
    <property type="protein sequence ID" value="CDZ79430.1"/>
    <property type="molecule type" value="Genomic_DNA"/>
</dbReference>
<dbReference type="Proteomes" id="UP000044071">
    <property type="component" value="Unassembled WGS sequence"/>
</dbReference>
<feature type="region of interest" description="Disordered" evidence="1">
    <location>
        <begin position="16"/>
        <end position="37"/>
    </location>
</feature>
<evidence type="ECO:0000313" key="4">
    <source>
        <dbReference type="Proteomes" id="UP000044071"/>
    </source>
</evidence>
<evidence type="ECO:0000313" key="3">
    <source>
        <dbReference type="EMBL" id="CDZ79430.1"/>
    </source>
</evidence>
<name>A0A078KYI7_9GAMM</name>
<dbReference type="AlphaFoldDB" id="A0A078KYI7"/>
<gene>
    <name evidence="3" type="ORF">BN59_03748</name>
</gene>
<keyword evidence="2" id="KW-0812">Transmembrane</keyword>
<evidence type="ECO:0000256" key="2">
    <source>
        <dbReference type="SAM" id="Phobius"/>
    </source>
</evidence>
<keyword evidence="2" id="KW-0472">Membrane</keyword>
<keyword evidence="2" id="KW-1133">Transmembrane helix</keyword>
<sequence length="363" mass="40519">MLGKIDIATANLEFSDSSSSSYYEDSKRSPKTSPSLLLPPTKLVKEKKIVNATEAVDSSAKLLDKDGLTRTRAIIQFRREFCEFVCNNVGVFEDGAYLLVSMDKESNPANDRMHLYPGSGVKYREGAEVPEKFRDPQNPLQMHPILDLQIRQKAHRVFHEGILGKKISILQTILPHPFVDGYQSRGGGAILISDTELQPHYKSGVLNGKWTLPLIGEKLAYGDLPEADHSRFKEAMRKTTGKAIIESTVANNTRAVNQADNTETSEDISQNLATQEFYNNDAEVSISNKTIERYKSRLQFFSPLLEKQGESQGKDLANSAGILFFAFLIPTVAGWLYLALELFNVINELFSKNENGQNNALCH</sequence>
<evidence type="ECO:0000256" key="1">
    <source>
        <dbReference type="SAM" id="MobiDB-lite"/>
    </source>
</evidence>
<protein>
    <submittedName>
        <fullName evidence="3">Uncharacterized protein</fullName>
    </submittedName>
</protein>
<keyword evidence="4" id="KW-1185">Reference proteome</keyword>
<dbReference type="RefSeq" id="WP_044012696.1">
    <property type="nucleotide sequence ID" value="NZ_CCVW01000005.1"/>
</dbReference>
<accession>A0A078KYI7</accession>
<feature type="transmembrane region" description="Helical" evidence="2">
    <location>
        <begin position="320"/>
        <end position="340"/>
    </location>
</feature>
<proteinExistence type="predicted"/>
<dbReference type="STRING" id="1034943.BN59_03748"/>
<reference evidence="3 4" key="1">
    <citation type="submission" date="2014-06" db="EMBL/GenBank/DDBJ databases">
        <authorList>
            <person name="Urmite Genomes Urmite Genomes"/>
        </authorList>
    </citation>
    <scope>NUCLEOTIDE SEQUENCE [LARGE SCALE GENOMIC DNA]</scope>
</reference>
<organism evidence="3 4">
    <name type="scientific">Legionella massiliensis</name>
    <dbReference type="NCBI Taxonomy" id="1034943"/>
    <lineage>
        <taxon>Bacteria</taxon>
        <taxon>Pseudomonadati</taxon>
        <taxon>Pseudomonadota</taxon>
        <taxon>Gammaproteobacteria</taxon>
        <taxon>Legionellales</taxon>
        <taxon>Legionellaceae</taxon>
        <taxon>Legionella</taxon>
    </lineage>
</organism>